<feature type="compositionally biased region" description="Polar residues" evidence="1">
    <location>
        <begin position="27"/>
        <end position="36"/>
    </location>
</feature>
<dbReference type="Proteomes" id="UP000265765">
    <property type="component" value="Chromosome"/>
</dbReference>
<feature type="region of interest" description="Disordered" evidence="1">
    <location>
        <begin position="24"/>
        <end position="61"/>
    </location>
</feature>
<reference evidence="2 3" key="1">
    <citation type="submission" date="2018-09" db="EMBL/GenBank/DDBJ databases">
        <title>Production of Trimethoprim by Streptomyces sp. 3E-1.</title>
        <authorList>
            <person name="Kang H.J."/>
            <person name="Kim S.B."/>
        </authorList>
    </citation>
    <scope>NUCLEOTIDE SEQUENCE [LARGE SCALE GENOMIC DNA]</scope>
    <source>
        <strain evidence="2 3">3E-1</strain>
    </source>
</reference>
<organism evidence="2 3">
    <name type="scientific">Streptomyces griseorubiginosus</name>
    <dbReference type="NCBI Taxonomy" id="67304"/>
    <lineage>
        <taxon>Bacteria</taxon>
        <taxon>Bacillati</taxon>
        <taxon>Actinomycetota</taxon>
        <taxon>Actinomycetes</taxon>
        <taxon>Kitasatosporales</taxon>
        <taxon>Streptomycetaceae</taxon>
        <taxon>Streptomyces</taxon>
    </lineage>
</organism>
<dbReference type="AlphaFoldDB" id="A0AAI8L6I1"/>
<proteinExistence type="predicted"/>
<dbReference type="GeneID" id="91285514"/>
<dbReference type="KEGG" id="sge:DWG14_06701"/>
<name>A0AAI8L6I1_9ACTN</name>
<gene>
    <name evidence="2" type="ORF">DWG14_06701</name>
</gene>
<accession>A0AAI8L6I1</accession>
<dbReference type="RefSeq" id="WP_062028751.1">
    <property type="nucleotide sequence ID" value="NZ_CP032427.1"/>
</dbReference>
<protein>
    <submittedName>
        <fullName evidence="2">Uncharacterized protein</fullName>
    </submittedName>
</protein>
<sequence>MTRINRPDTLLTELRDIKRRLHALETAQRTTTTSRQPAVAAENHTENRTQEPPETDTAGPL</sequence>
<dbReference type="EMBL" id="CP032427">
    <property type="protein sequence ID" value="AYC42406.1"/>
    <property type="molecule type" value="Genomic_DNA"/>
</dbReference>
<evidence type="ECO:0000313" key="3">
    <source>
        <dbReference type="Proteomes" id="UP000265765"/>
    </source>
</evidence>
<evidence type="ECO:0000313" key="2">
    <source>
        <dbReference type="EMBL" id="AYC42406.1"/>
    </source>
</evidence>
<evidence type="ECO:0000256" key="1">
    <source>
        <dbReference type="SAM" id="MobiDB-lite"/>
    </source>
</evidence>